<gene>
    <name evidence="1" type="ORF">QFC21_007150</name>
</gene>
<dbReference type="Proteomes" id="UP001227268">
    <property type="component" value="Unassembled WGS sequence"/>
</dbReference>
<proteinExistence type="predicted"/>
<accession>A0ACC2UXI1</accession>
<evidence type="ECO:0000313" key="2">
    <source>
        <dbReference type="Proteomes" id="UP001227268"/>
    </source>
</evidence>
<protein>
    <submittedName>
        <fullName evidence="1">Uncharacterized protein</fullName>
    </submittedName>
</protein>
<organism evidence="1 2">
    <name type="scientific">Naganishia friedmannii</name>
    <dbReference type="NCBI Taxonomy" id="89922"/>
    <lineage>
        <taxon>Eukaryota</taxon>
        <taxon>Fungi</taxon>
        <taxon>Dikarya</taxon>
        <taxon>Basidiomycota</taxon>
        <taxon>Agaricomycotina</taxon>
        <taxon>Tremellomycetes</taxon>
        <taxon>Filobasidiales</taxon>
        <taxon>Filobasidiaceae</taxon>
        <taxon>Naganishia</taxon>
    </lineage>
</organism>
<sequence length="198" mass="20077">MSSFSGSDTTNAGAETARIGSLPTNFATTRRPGTSAGSGLSGQGTSATEAELIGPDSTQILSPSASSQGADFATVEFRVYDPSGKPSVVLLDATTLQILTEEADLKTLLSTQKSAEIWVTSTQDQKTLQTAFPSATVNVTSDAALSAAIAAATSASVLVSNNATKKSSDHTNLAQTIVIPGAIIAVTVIESPSPRGET</sequence>
<reference evidence="1" key="1">
    <citation type="submission" date="2023-04" db="EMBL/GenBank/DDBJ databases">
        <title>Draft Genome sequencing of Naganishia species isolated from polar environments using Oxford Nanopore Technology.</title>
        <authorList>
            <person name="Leo P."/>
            <person name="Venkateswaran K."/>
        </authorList>
    </citation>
    <scope>NUCLEOTIDE SEQUENCE</scope>
    <source>
        <strain evidence="1">MNA-CCFEE 5423</strain>
    </source>
</reference>
<evidence type="ECO:0000313" key="1">
    <source>
        <dbReference type="EMBL" id="KAJ9091610.1"/>
    </source>
</evidence>
<dbReference type="EMBL" id="JASBWT010000049">
    <property type="protein sequence ID" value="KAJ9091610.1"/>
    <property type="molecule type" value="Genomic_DNA"/>
</dbReference>
<keyword evidence="2" id="KW-1185">Reference proteome</keyword>
<name>A0ACC2UXI1_9TREE</name>
<comment type="caution">
    <text evidence="1">The sequence shown here is derived from an EMBL/GenBank/DDBJ whole genome shotgun (WGS) entry which is preliminary data.</text>
</comment>